<proteinExistence type="predicted"/>
<evidence type="ECO:0000313" key="1">
    <source>
        <dbReference type="EMBL" id="QSL66228.1"/>
    </source>
</evidence>
<keyword evidence="2" id="KW-1185">Reference proteome</keyword>
<name>A0A899G4H0_9ASCO</name>
<reference evidence="1" key="1">
    <citation type="submission" date="2020-06" db="EMBL/GenBank/DDBJ databases">
        <title>Genomes of multiple members of Pneumocystis genus reveal paths to human pathogen Pneumocystis jirovecii.</title>
        <authorList>
            <person name="Cisse O.H."/>
            <person name="Ma L."/>
            <person name="Dekker J."/>
            <person name="Khil P."/>
            <person name="Jo J."/>
            <person name="Brenchley J."/>
            <person name="Blair R."/>
            <person name="Pahar B."/>
            <person name="Chabe M."/>
            <person name="Van Rompay K.A."/>
            <person name="Keesler R."/>
            <person name="Sukura A."/>
            <person name="Hirsch V."/>
            <person name="Kutty G."/>
            <person name="Liu Y."/>
            <person name="Peng L."/>
            <person name="Chen J."/>
            <person name="Song J."/>
            <person name="Weissenbacher-Lang C."/>
            <person name="Xu J."/>
            <person name="Upham N.S."/>
            <person name="Stajich J.E."/>
            <person name="Cuomo C.A."/>
            <person name="Cushion M.T."/>
            <person name="Kovacs J.A."/>
        </authorList>
    </citation>
    <scope>NUCLEOTIDE SEQUENCE</scope>
    <source>
        <strain evidence="1">2A</strain>
    </source>
</reference>
<organism evidence="1 2">
    <name type="scientific">Pneumocystis wakefieldiae</name>
    <dbReference type="NCBI Taxonomy" id="38082"/>
    <lineage>
        <taxon>Eukaryota</taxon>
        <taxon>Fungi</taxon>
        <taxon>Dikarya</taxon>
        <taxon>Ascomycota</taxon>
        <taxon>Taphrinomycotina</taxon>
        <taxon>Pneumocystomycetes</taxon>
        <taxon>Pneumocystaceae</taxon>
        <taxon>Pneumocystis</taxon>
    </lineage>
</organism>
<protein>
    <submittedName>
        <fullName evidence="1">Uncharacterized protein</fullName>
    </submittedName>
</protein>
<gene>
    <name evidence="1" type="ORF">MERGE_000603</name>
</gene>
<dbReference type="AlphaFoldDB" id="A0A899G4H0"/>
<evidence type="ECO:0000313" key="2">
    <source>
        <dbReference type="Proteomes" id="UP000663699"/>
    </source>
</evidence>
<sequence>MDFKMSTFFHWKNKRILTYIFRNAAYYYVRLLFKWKQDFTTAELVNINLVYLKYKHDNIFKLFSIRRYANL</sequence>
<accession>A0A899G4H0</accession>
<dbReference type="Proteomes" id="UP000663699">
    <property type="component" value="Chromosome 10"/>
</dbReference>
<dbReference type="EMBL" id="CP054541">
    <property type="protein sequence ID" value="QSL66228.1"/>
    <property type="molecule type" value="Genomic_DNA"/>
</dbReference>